<dbReference type="InterPro" id="IPR012340">
    <property type="entry name" value="NA-bd_OB-fold"/>
</dbReference>
<proteinExistence type="predicted"/>
<protein>
    <recommendedName>
        <fullName evidence="1">RNA polymerase III subunit Rpc25 domain-containing protein</fullName>
    </recommendedName>
</protein>
<name>A0AAN7UNM1_9PEZI</name>
<evidence type="ECO:0000313" key="2">
    <source>
        <dbReference type="EMBL" id="KAK5633073.1"/>
    </source>
</evidence>
<keyword evidence="3" id="KW-1185">Reference proteome</keyword>
<dbReference type="EMBL" id="JAWHQM010000029">
    <property type="protein sequence ID" value="KAK5633073.1"/>
    <property type="molecule type" value="Genomic_DNA"/>
</dbReference>
<dbReference type="SUPFAM" id="SSF50249">
    <property type="entry name" value="Nucleic acid-binding proteins"/>
    <property type="match status" value="1"/>
</dbReference>
<dbReference type="Gene3D" id="2.40.50.140">
    <property type="entry name" value="Nucleic acid-binding proteins"/>
    <property type="match status" value="1"/>
</dbReference>
<organism evidence="2 3">
    <name type="scientific">Xylaria bambusicola</name>
    <dbReference type="NCBI Taxonomy" id="326684"/>
    <lineage>
        <taxon>Eukaryota</taxon>
        <taxon>Fungi</taxon>
        <taxon>Dikarya</taxon>
        <taxon>Ascomycota</taxon>
        <taxon>Pezizomycotina</taxon>
        <taxon>Sordariomycetes</taxon>
        <taxon>Xylariomycetidae</taxon>
        <taxon>Xylariales</taxon>
        <taxon>Xylariaceae</taxon>
        <taxon>Xylaria</taxon>
    </lineage>
</organism>
<dbReference type="Pfam" id="PF08292">
    <property type="entry name" value="RNA_pol_Rbc25"/>
    <property type="match status" value="1"/>
</dbReference>
<accession>A0AAN7UNM1</accession>
<sequence length="114" mass="13267">MLPFKGETLFGTISSANPEGLKIRTDFFEEIFEWFGIVICLSDHNEKAWVWVVDEDRMHYDKNEMVRFQVLDETWNDQLPDSGGQEALDRARSISPYALKGSMFKEGLGVCLWW</sequence>
<feature type="domain" description="RNA polymerase III subunit Rpc25" evidence="1">
    <location>
        <begin position="7"/>
        <end position="114"/>
    </location>
</feature>
<evidence type="ECO:0000259" key="1">
    <source>
        <dbReference type="Pfam" id="PF08292"/>
    </source>
</evidence>
<dbReference type="AlphaFoldDB" id="A0AAN7UNM1"/>
<comment type="caution">
    <text evidence="2">The sequence shown here is derived from an EMBL/GenBank/DDBJ whole genome shotgun (WGS) entry which is preliminary data.</text>
</comment>
<dbReference type="InterPro" id="IPR013238">
    <property type="entry name" value="RNA_pol_III_Rbc25"/>
</dbReference>
<dbReference type="Proteomes" id="UP001305414">
    <property type="component" value="Unassembled WGS sequence"/>
</dbReference>
<gene>
    <name evidence="2" type="ORF">RRF57_008787</name>
</gene>
<evidence type="ECO:0000313" key="3">
    <source>
        <dbReference type="Proteomes" id="UP001305414"/>
    </source>
</evidence>
<reference evidence="2 3" key="1">
    <citation type="submission" date="2023-10" db="EMBL/GenBank/DDBJ databases">
        <title>Draft genome sequence of Xylaria bambusicola isolate GMP-LS, the root and basal stem rot pathogen of sugarcane in Indonesia.</title>
        <authorList>
            <person name="Selvaraj P."/>
            <person name="Muralishankar V."/>
            <person name="Muruganantham S."/>
            <person name="Sp S."/>
            <person name="Haryani S."/>
            <person name="Lau K.J.X."/>
            <person name="Naqvi N.I."/>
        </authorList>
    </citation>
    <scope>NUCLEOTIDE SEQUENCE [LARGE SCALE GENOMIC DNA]</scope>
    <source>
        <strain evidence="2">GMP-LS</strain>
    </source>
</reference>